<dbReference type="NCBIfam" id="NF002999">
    <property type="entry name" value="PRK03767.1"/>
    <property type="match status" value="1"/>
</dbReference>
<dbReference type="RefSeq" id="WP_250861423.1">
    <property type="nucleotide sequence ID" value="NZ_JAGSOJ010000005.1"/>
</dbReference>
<dbReference type="GO" id="GO:0010181">
    <property type="term" value="F:FMN binding"/>
    <property type="evidence" value="ECO:0007669"/>
    <property type="project" value="InterPro"/>
</dbReference>
<dbReference type="Pfam" id="PF03358">
    <property type="entry name" value="FMN_red"/>
    <property type="match status" value="1"/>
</dbReference>
<organism evidence="3 4">
    <name type="scientific">Oceanirhabdus seepicola</name>
    <dbReference type="NCBI Taxonomy" id="2828781"/>
    <lineage>
        <taxon>Bacteria</taxon>
        <taxon>Bacillati</taxon>
        <taxon>Bacillota</taxon>
        <taxon>Clostridia</taxon>
        <taxon>Eubacteriales</taxon>
        <taxon>Clostridiaceae</taxon>
        <taxon>Oceanirhabdus</taxon>
    </lineage>
</organism>
<dbReference type="InterPro" id="IPR010089">
    <property type="entry name" value="Flavoprotein_WrbA-like"/>
</dbReference>
<dbReference type="PANTHER" id="PTHR30546">
    <property type="entry name" value="FLAVODOXIN-RELATED PROTEIN WRBA-RELATED"/>
    <property type="match status" value="1"/>
</dbReference>
<dbReference type="Proteomes" id="UP001056429">
    <property type="component" value="Unassembled WGS sequence"/>
</dbReference>
<dbReference type="Gene3D" id="3.40.50.360">
    <property type="match status" value="1"/>
</dbReference>
<dbReference type="GO" id="GO:0003955">
    <property type="term" value="F:NAD(P)H dehydrogenase (quinone) activity"/>
    <property type="evidence" value="ECO:0007669"/>
    <property type="project" value="UniProtKB-EC"/>
</dbReference>
<accession>A0A9J6P7J7</accession>
<reference evidence="3" key="2">
    <citation type="submission" date="2021-04" db="EMBL/GenBank/DDBJ databases">
        <authorList>
            <person name="Dong X."/>
        </authorList>
    </citation>
    <scope>NUCLEOTIDE SEQUENCE</scope>
    <source>
        <strain evidence="3">ZWT</strain>
    </source>
</reference>
<evidence type="ECO:0000313" key="3">
    <source>
        <dbReference type="EMBL" id="MCM1992260.1"/>
    </source>
</evidence>
<reference evidence="3" key="1">
    <citation type="journal article" date="2021" name="mSystems">
        <title>Bacteria and Archaea Synergistically Convert Glycine Betaine to Biogenic Methane in the Formosa Cold Seep of the South China Sea.</title>
        <authorList>
            <person name="Li L."/>
            <person name="Zhang W."/>
            <person name="Zhang S."/>
            <person name="Song L."/>
            <person name="Sun Q."/>
            <person name="Zhang H."/>
            <person name="Xiang H."/>
            <person name="Dong X."/>
        </authorList>
    </citation>
    <scope>NUCLEOTIDE SEQUENCE</scope>
    <source>
        <strain evidence="3">ZWT</strain>
    </source>
</reference>
<comment type="caution">
    <text evidence="3">The sequence shown here is derived from an EMBL/GenBank/DDBJ whole genome shotgun (WGS) entry which is preliminary data.</text>
</comment>
<keyword evidence="3" id="KW-0560">Oxidoreductase</keyword>
<name>A0A9J6P7J7_9CLOT</name>
<dbReference type="InterPro" id="IPR008254">
    <property type="entry name" value="Flavodoxin/NO_synth"/>
</dbReference>
<proteinExistence type="inferred from homology"/>
<dbReference type="PROSITE" id="PS50902">
    <property type="entry name" value="FLAVODOXIN_LIKE"/>
    <property type="match status" value="1"/>
</dbReference>
<dbReference type="AlphaFoldDB" id="A0A9J6P7J7"/>
<dbReference type="GO" id="GO:0016020">
    <property type="term" value="C:membrane"/>
    <property type="evidence" value="ECO:0007669"/>
    <property type="project" value="TreeGrafter"/>
</dbReference>
<sequence length="210" mass="22974">MNIHIIFHSIHGHGYAMAKEIKKGAEMIEGVKANIFRVPETISAEIIETMGATDKIKTFSHLPLATIETMVEADAIILGAPTYFGTPSGQMVAYLNQFGEEWVKGALVGKVGSSFTTSSEQNGGAETCLRNLNTFFYHQGMIIASVPTALTYEEMHIEHKPVGGYSYGASMITGGMNDYEISEEERKIARLQGKHVAKITKALWLGMKSI</sequence>
<protein>
    <submittedName>
        <fullName evidence="3">NAD(P)H:quinone oxidoreductase</fullName>
        <ecNumber evidence="3">1.6.5.2</ecNumber>
    </submittedName>
</protein>
<dbReference type="InterPro" id="IPR029039">
    <property type="entry name" value="Flavoprotein-like_sf"/>
</dbReference>
<keyword evidence="4" id="KW-1185">Reference proteome</keyword>
<dbReference type="EMBL" id="JAGSOJ010000005">
    <property type="protein sequence ID" value="MCM1992260.1"/>
    <property type="molecule type" value="Genomic_DNA"/>
</dbReference>
<gene>
    <name evidence="3" type="primary">wrbA</name>
    <name evidence="3" type="ORF">KDK92_21260</name>
</gene>
<evidence type="ECO:0000256" key="1">
    <source>
        <dbReference type="ARBA" id="ARBA00006961"/>
    </source>
</evidence>
<dbReference type="NCBIfam" id="TIGR01755">
    <property type="entry name" value="flav_wrbA"/>
    <property type="match status" value="1"/>
</dbReference>
<dbReference type="EC" id="1.6.5.2" evidence="3"/>
<dbReference type="FunFam" id="3.40.50.360:FF:000001">
    <property type="entry name" value="NAD(P)H dehydrogenase (Quinone) FQR1-like"/>
    <property type="match status" value="1"/>
</dbReference>
<dbReference type="InterPro" id="IPR005025">
    <property type="entry name" value="FMN_Rdtase-like_dom"/>
</dbReference>
<comment type="similarity">
    <text evidence="1">Belongs to the WrbA family.</text>
</comment>
<evidence type="ECO:0000313" key="4">
    <source>
        <dbReference type="Proteomes" id="UP001056429"/>
    </source>
</evidence>
<dbReference type="PANTHER" id="PTHR30546:SF23">
    <property type="entry name" value="FLAVOPROTEIN-LIKE PROTEIN YCP4-RELATED"/>
    <property type="match status" value="1"/>
</dbReference>
<feature type="domain" description="Flavodoxin-like" evidence="2">
    <location>
        <begin position="3"/>
        <end position="196"/>
    </location>
</feature>
<evidence type="ECO:0000259" key="2">
    <source>
        <dbReference type="PROSITE" id="PS50902"/>
    </source>
</evidence>
<dbReference type="SUPFAM" id="SSF52218">
    <property type="entry name" value="Flavoproteins"/>
    <property type="match status" value="1"/>
</dbReference>